<accession>A0A6C0ASS5</accession>
<feature type="compositionally biased region" description="Polar residues" evidence="1">
    <location>
        <begin position="15"/>
        <end position="27"/>
    </location>
</feature>
<reference evidence="2" key="1">
    <citation type="journal article" date="2020" name="Nature">
        <title>Giant virus diversity and host interactions through global metagenomics.</title>
        <authorList>
            <person name="Schulz F."/>
            <person name="Roux S."/>
            <person name="Paez-Espino D."/>
            <person name="Jungbluth S."/>
            <person name="Walsh D.A."/>
            <person name="Denef V.J."/>
            <person name="McMahon K.D."/>
            <person name="Konstantinidis K.T."/>
            <person name="Eloe-Fadrosh E.A."/>
            <person name="Kyrpides N.C."/>
            <person name="Woyke T."/>
        </authorList>
    </citation>
    <scope>NUCLEOTIDE SEQUENCE</scope>
    <source>
        <strain evidence="2">GVMAG-S-1101171-111</strain>
    </source>
</reference>
<organism evidence="2">
    <name type="scientific">viral metagenome</name>
    <dbReference type="NCBI Taxonomy" id="1070528"/>
    <lineage>
        <taxon>unclassified sequences</taxon>
        <taxon>metagenomes</taxon>
        <taxon>organismal metagenomes</taxon>
    </lineage>
</organism>
<sequence length="135" mass="15293">MSNLGVSSPATYANVSTNSQINSNRGSLSGGKRMGKRMSNHTLKTGRHGRGAFLKNWSRQQPGYHERTNMLRTCGKKCFLGPNKSFPICTRNTCKINRKGVYAAYIRANEYKTMRGTRKYSRISNKAHKLIKKLY</sequence>
<protein>
    <submittedName>
        <fullName evidence="2">Uncharacterized protein</fullName>
    </submittedName>
</protein>
<evidence type="ECO:0000256" key="1">
    <source>
        <dbReference type="SAM" id="MobiDB-lite"/>
    </source>
</evidence>
<dbReference type="AlphaFoldDB" id="A0A6C0ASS5"/>
<evidence type="ECO:0000313" key="2">
    <source>
        <dbReference type="EMBL" id="QHS82854.1"/>
    </source>
</evidence>
<dbReference type="EMBL" id="MN740806">
    <property type="protein sequence ID" value="QHS82854.1"/>
    <property type="molecule type" value="Genomic_DNA"/>
</dbReference>
<name>A0A6C0ASS5_9ZZZZ</name>
<proteinExistence type="predicted"/>
<feature type="region of interest" description="Disordered" evidence="1">
    <location>
        <begin position="15"/>
        <end position="35"/>
    </location>
</feature>